<dbReference type="AlphaFoldDB" id="A0AAW0DLY3"/>
<gene>
    <name evidence="2" type="ORF">R3P38DRAFT_2762530</name>
</gene>
<accession>A0AAW0DLY3</accession>
<organism evidence="2 3">
    <name type="scientific">Favolaschia claudopus</name>
    <dbReference type="NCBI Taxonomy" id="2862362"/>
    <lineage>
        <taxon>Eukaryota</taxon>
        <taxon>Fungi</taxon>
        <taxon>Dikarya</taxon>
        <taxon>Basidiomycota</taxon>
        <taxon>Agaricomycotina</taxon>
        <taxon>Agaricomycetes</taxon>
        <taxon>Agaricomycetidae</taxon>
        <taxon>Agaricales</taxon>
        <taxon>Marasmiineae</taxon>
        <taxon>Mycenaceae</taxon>
        <taxon>Favolaschia</taxon>
    </lineage>
</organism>
<dbReference type="Proteomes" id="UP001362999">
    <property type="component" value="Unassembled WGS sequence"/>
</dbReference>
<evidence type="ECO:0000256" key="1">
    <source>
        <dbReference type="SAM" id="Phobius"/>
    </source>
</evidence>
<comment type="caution">
    <text evidence="2">The sequence shown here is derived from an EMBL/GenBank/DDBJ whole genome shotgun (WGS) entry which is preliminary data.</text>
</comment>
<proteinExistence type="predicted"/>
<protein>
    <submittedName>
        <fullName evidence="2">Uncharacterized protein</fullName>
    </submittedName>
</protein>
<reference evidence="2 3" key="1">
    <citation type="journal article" date="2024" name="J Genomics">
        <title>Draft genome sequencing and assembly of Favolaschia claudopus CIRM-BRFM 2984 isolated from oak limbs.</title>
        <authorList>
            <person name="Navarro D."/>
            <person name="Drula E."/>
            <person name="Chaduli D."/>
            <person name="Cazenave R."/>
            <person name="Ahrendt S."/>
            <person name="Wang J."/>
            <person name="Lipzen A."/>
            <person name="Daum C."/>
            <person name="Barry K."/>
            <person name="Grigoriev I.V."/>
            <person name="Favel A."/>
            <person name="Rosso M.N."/>
            <person name="Martin F."/>
        </authorList>
    </citation>
    <scope>NUCLEOTIDE SEQUENCE [LARGE SCALE GENOMIC DNA]</scope>
    <source>
        <strain evidence="2 3">CIRM-BRFM 2984</strain>
    </source>
</reference>
<keyword evidence="1" id="KW-0812">Transmembrane</keyword>
<keyword evidence="1" id="KW-0472">Membrane</keyword>
<keyword evidence="1" id="KW-1133">Transmembrane helix</keyword>
<feature type="transmembrane region" description="Helical" evidence="1">
    <location>
        <begin position="25"/>
        <end position="45"/>
    </location>
</feature>
<name>A0AAW0DLY3_9AGAR</name>
<keyword evidence="3" id="KW-1185">Reference proteome</keyword>
<dbReference type="EMBL" id="JAWWNJ010000007">
    <property type="protein sequence ID" value="KAK7052098.1"/>
    <property type="molecule type" value="Genomic_DNA"/>
</dbReference>
<evidence type="ECO:0000313" key="3">
    <source>
        <dbReference type="Proteomes" id="UP001362999"/>
    </source>
</evidence>
<evidence type="ECO:0000313" key="2">
    <source>
        <dbReference type="EMBL" id="KAK7052098.1"/>
    </source>
</evidence>
<sequence length="250" mass="27117">MSDCNSASSSVASILTTYSPSSTTYQIPLVVLVVVLLAGLLGRCLPSCLMDSLDRELRQATLLYDEAIGGYLFEVLESELSGDLLALDNRARQLRLKTLALTAPHILGTIQQIHGLLNGHSFAIWICLSRTKALKYKTRTRREAHACRFAPIVLPLQDNYKNSALSTRFVGTISPYRLLGALSTARHCEVPSILRNAGETGDADHSAQLDVKLETSFKAFKSSRGVTTILSLVGCGNNDLVGMHTAISEP</sequence>